<dbReference type="PROSITE" id="PS51273">
    <property type="entry name" value="GATASE_TYPE_1"/>
    <property type="match status" value="1"/>
</dbReference>
<dbReference type="RefSeq" id="XP_033653100.1">
    <property type="nucleotide sequence ID" value="XM_033795691.1"/>
</dbReference>
<dbReference type="OrthoDB" id="92161at2759"/>
<dbReference type="CDD" id="cd01741">
    <property type="entry name" value="GATase1_1"/>
    <property type="match status" value="1"/>
</dbReference>
<dbReference type="Gene3D" id="3.40.50.880">
    <property type="match status" value="1"/>
</dbReference>
<dbReference type="GO" id="GO:0005634">
    <property type="term" value="C:nucleus"/>
    <property type="evidence" value="ECO:0007669"/>
    <property type="project" value="TreeGrafter"/>
</dbReference>
<evidence type="ECO:0000259" key="1">
    <source>
        <dbReference type="Pfam" id="PF00117"/>
    </source>
</evidence>
<dbReference type="InterPro" id="IPR044992">
    <property type="entry name" value="ChyE-like"/>
</dbReference>
<sequence>MKVPLRIAILECDTPLDGTRAKYGGYGGVFKALLSRAADALEDPDISSKNAFEFSIYDVVNKQEYPDLENIDAVLLTGSKHNSFDDHPWILKLMDFVKMVLQQDRVRMIGVCFGHQIIGRASGVKVGRSDDGWEISVLPVQLTEKGKELFGQDTLNIHQMHRDIVFEYPKEVEKLGASPRCLVQGMYVKGKFITIQGHPEFNDEIVSEILRNRNAQGIFDDVQYKEAMDRVKNPHDGIAVAKGFLRFLLED</sequence>
<dbReference type="GO" id="GO:0005829">
    <property type="term" value="C:cytosol"/>
    <property type="evidence" value="ECO:0007669"/>
    <property type="project" value="TreeGrafter"/>
</dbReference>
<proteinExistence type="predicted"/>
<dbReference type="EMBL" id="ML986496">
    <property type="protein sequence ID" value="KAF2275561.1"/>
    <property type="molecule type" value="Genomic_DNA"/>
</dbReference>
<dbReference type="InterPro" id="IPR029062">
    <property type="entry name" value="Class_I_gatase-like"/>
</dbReference>
<keyword evidence="3" id="KW-1185">Reference proteome</keyword>
<dbReference type="Pfam" id="PF00117">
    <property type="entry name" value="GATase"/>
    <property type="match status" value="1"/>
</dbReference>
<organism evidence="2 3">
    <name type="scientific">Westerdykella ornata</name>
    <dbReference type="NCBI Taxonomy" id="318751"/>
    <lineage>
        <taxon>Eukaryota</taxon>
        <taxon>Fungi</taxon>
        <taxon>Dikarya</taxon>
        <taxon>Ascomycota</taxon>
        <taxon>Pezizomycotina</taxon>
        <taxon>Dothideomycetes</taxon>
        <taxon>Pleosporomycetidae</taxon>
        <taxon>Pleosporales</taxon>
        <taxon>Sporormiaceae</taxon>
        <taxon>Westerdykella</taxon>
    </lineage>
</organism>
<dbReference type="SUPFAM" id="SSF52317">
    <property type="entry name" value="Class I glutamine amidotransferase-like"/>
    <property type="match status" value="1"/>
</dbReference>
<reference evidence="2" key="1">
    <citation type="journal article" date="2020" name="Stud. Mycol.">
        <title>101 Dothideomycetes genomes: a test case for predicting lifestyles and emergence of pathogens.</title>
        <authorList>
            <person name="Haridas S."/>
            <person name="Albert R."/>
            <person name="Binder M."/>
            <person name="Bloem J."/>
            <person name="Labutti K."/>
            <person name="Salamov A."/>
            <person name="Andreopoulos B."/>
            <person name="Baker S."/>
            <person name="Barry K."/>
            <person name="Bills G."/>
            <person name="Bluhm B."/>
            <person name="Cannon C."/>
            <person name="Castanera R."/>
            <person name="Culley D."/>
            <person name="Daum C."/>
            <person name="Ezra D."/>
            <person name="Gonzalez J."/>
            <person name="Henrissat B."/>
            <person name="Kuo A."/>
            <person name="Liang C."/>
            <person name="Lipzen A."/>
            <person name="Lutzoni F."/>
            <person name="Magnuson J."/>
            <person name="Mondo S."/>
            <person name="Nolan M."/>
            <person name="Ohm R."/>
            <person name="Pangilinan J."/>
            <person name="Park H.-J."/>
            <person name="Ramirez L."/>
            <person name="Alfaro M."/>
            <person name="Sun H."/>
            <person name="Tritt A."/>
            <person name="Yoshinaga Y."/>
            <person name="Zwiers L.-H."/>
            <person name="Turgeon B."/>
            <person name="Goodwin S."/>
            <person name="Spatafora J."/>
            <person name="Crous P."/>
            <person name="Grigoriev I."/>
        </authorList>
    </citation>
    <scope>NUCLEOTIDE SEQUENCE</scope>
    <source>
        <strain evidence="2">CBS 379.55</strain>
    </source>
</reference>
<feature type="domain" description="Glutamine amidotransferase" evidence="1">
    <location>
        <begin position="67"/>
        <end position="203"/>
    </location>
</feature>
<dbReference type="Proteomes" id="UP000800097">
    <property type="component" value="Unassembled WGS sequence"/>
</dbReference>
<dbReference type="GO" id="GO:0016740">
    <property type="term" value="F:transferase activity"/>
    <property type="evidence" value="ECO:0007669"/>
    <property type="project" value="UniProtKB-KW"/>
</dbReference>
<protein>
    <submittedName>
        <fullName evidence="2">Class I glutamine amidotransferase-like protein</fullName>
    </submittedName>
</protein>
<evidence type="ECO:0000313" key="2">
    <source>
        <dbReference type="EMBL" id="KAF2275561.1"/>
    </source>
</evidence>
<dbReference type="InterPro" id="IPR017926">
    <property type="entry name" value="GATASE"/>
</dbReference>
<dbReference type="PANTHER" id="PTHR42695">
    <property type="entry name" value="GLUTAMINE AMIDOTRANSFERASE YLR126C-RELATED"/>
    <property type="match status" value="1"/>
</dbReference>
<dbReference type="AlphaFoldDB" id="A0A6A6JG87"/>
<evidence type="ECO:0000313" key="3">
    <source>
        <dbReference type="Proteomes" id="UP000800097"/>
    </source>
</evidence>
<accession>A0A6A6JG87</accession>
<gene>
    <name evidence="2" type="ORF">EI97DRAFT_379054</name>
</gene>
<keyword evidence="2" id="KW-0315">Glutamine amidotransferase</keyword>
<dbReference type="GeneID" id="54548866"/>
<keyword evidence="2" id="KW-0808">Transferase</keyword>
<dbReference type="PANTHER" id="PTHR42695:SF5">
    <property type="entry name" value="GLUTAMINE AMIDOTRANSFERASE YLR126C-RELATED"/>
    <property type="match status" value="1"/>
</dbReference>
<name>A0A6A6JG87_WESOR</name>